<sequence length="283" mass="31761">MKVLVTGANGQLGKAIKKESVAFSNIQLTYTDLDDFDITSEASINNGISRFKPDIIVNCAAYTAVDKAEDEPEKAFLINAEAPKLLAEHCKQNGISIIHISTDYVFDGKGNTPYTEIDKVNPMSAYGQSKLKGEENLQDYDNAMIIRTSWLYSAYGNNFLKTIIKYGKERTELKVVFDQTGTPTLANDLALAILKIASNPDKYFEKGIFHFSNQGVCSWYDFAVEIAKLAKFKAKITPITTQEYPTKATRPQYSVLNKNKISNLLNIEIPYWRNSLCKCFDEL</sequence>
<dbReference type="RefSeq" id="WP_173074708.1">
    <property type="nucleotide sequence ID" value="NZ_CP041345.1"/>
</dbReference>
<reference evidence="8 9" key="1">
    <citation type="submission" date="2019-07" db="EMBL/GenBank/DDBJ databases">
        <title>Thalassofilum flectens gen. nov., sp. nov., a novel moderate thermophilic anaerobe from a shallow sea hot spring in Kunashir Island (Russia), representing a new family in the order Bacteroidales, and proposal of Thalassofilacea fam. nov.</title>
        <authorList>
            <person name="Kochetkova T.V."/>
            <person name="Podosokorskaya O.A."/>
            <person name="Novikov A."/>
            <person name="Elcheninov A.G."/>
            <person name="Toshchakov S.V."/>
            <person name="Kublanov I.V."/>
        </authorList>
    </citation>
    <scope>NUCLEOTIDE SEQUENCE [LARGE SCALE GENOMIC DNA]</scope>
    <source>
        <strain evidence="8 9">38-H</strain>
    </source>
</reference>
<evidence type="ECO:0000256" key="2">
    <source>
        <dbReference type="ARBA" id="ARBA00010944"/>
    </source>
</evidence>
<comment type="catalytic activity">
    <reaction evidence="5">
        <text>dTDP-beta-L-rhamnose + NADP(+) = dTDP-4-dehydro-beta-L-rhamnose + NADPH + H(+)</text>
        <dbReference type="Rhea" id="RHEA:21796"/>
        <dbReference type="ChEBI" id="CHEBI:15378"/>
        <dbReference type="ChEBI" id="CHEBI:57510"/>
        <dbReference type="ChEBI" id="CHEBI:57783"/>
        <dbReference type="ChEBI" id="CHEBI:58349"/>
        <dbReference type="ChEBI" id="CHEBI:62830"/>
        <dbReference type="EC" id="1.1.1.133"/>
    </reaction>
</comment>
<evidence type="ECO:0000256" key="1">
    <source>
        <dbReference type="ARBA" id="ARBA00004781"/>
    </source>
</evidence>
<organism evidence="8 9">
    <name type="scientific">Tenuifilum thalassicum</name>
    <dbReference type="NCBI Taxonomy" id="2590900"/>
    <lineage>
        <taxon>Bacteria</taxon>
        <taxon>Pseudomonadati</taxon>
        <taxon>Bacteroidota</taxon>
        <taxon>Bacteroidia</taxon>
        <taxon>Bacteroidales</taxon>
        <taxon>Tenuifilaceae</taxon>
        <taxon>Tenuifilum</taxon>
    </lineage>
</organism>
<keyword evidence="6" id="KW-0521">NADP</keyword>
<evidence type="ECO:0000256" key="4">
    <source>
        <dbReference type="ARBA" id="ARBA00017099"/>
    </source>
</evidence>
<dbReference type="EMBL" id="CP041345">
    <property type="protein sequence ID" value="QKG80196.1"/>
    <property type="molecule type" value="Genomic_DNA"/>
</dbReference>
<name>A0A7D3XMG5_9BACT</name>
<dbReference type="AlphaFoldDB" id="A0A7D3XMG5"/>
<proteinExistence type="inferred from homology"/>
<gene>
    <name evidence="8" type="primary">rfbD</name>
    <name evidence="8" type="ORF">FHG85_07955</name>
</gene>
<accession>A0A7D3XMG5</accession>
<keyword evidence="9" id="KW-1185">Reference proteome</keyword>
<feature type="domain" description="RmlD-like substrate binding" evidence="7">
    <location>
        <begin position="1"/>
        <end position="282"/>
    </location>
</feature>
<dbReference type="InterPro" id="IPR005913">
    <property type="entry name" value="dTDP_dehydrorham_reduct"/>
</dbReference>
<keyword evidence="6 8" id="KW-0560">Oxidoreductase</keyword>
<evidence type="ECO:0000256" key="6">
    <source>
        <dbReference type="RuleBase" id="RU364082"/>
    </source>
</evidence>
<evidence type="ECO:0000313" key="9">
    <source>
        <dbReference type="Proteomes" id="UP000500961"/>
    </source>
</evidence>
<evidence type="ECO:0000259" key="7">
    <source>
        <dbReference type="Pfam" id="PF04321"/>
    </source>
</evidence>
<evidence type="ECO:0000256" key="3">
    <source>
        <dbReference type="ARBA" id="ARBA00012929"/>
    </source>
</evidence>
<dbReference type="Pfam" id="PF04321">
    <property type="entry name" value="RmlD_sub_bind"/>
    <property type="match status" value="1"/>
</dbReference>
<dbReference type="GO" id="GO:0005829">
    <property type="term" value="C:cytosol"/>
    <property type="evidence" value="ECO:0007669"/>
    <property type="project" value="TreeGrafter"/>
</dbReference>
<protein>
    <recommendedName>
        <fullName evidence="4 6">dTDP-4-dehydrorhamnose reductase</fullName>
        <ecNumber evidence="3 6">1.1.1.133</ecNumber>
    </recommendedName>
</protein>
<dbReference type="UniPathway" id="UPA00124"/>
<dbReference type="SUPFAM" id="SSF51735">
    <property type="entry name" value="NAD(P)-binding Rossmann-fold domains"/>
    <property type="match status" value="1"/>
</dbReference>
<dbReference type="InterPro" id="IPR029903">
    <property type="entry name" value="RmlD-like-bd"/>
</dbReference>
<dbReference type="Gene3D" id="3.40.50.720">
    <property type="entry name" value="NAD(P)-binding Rossmann-like Domain"/>
    <property type="match status" value="1"/>
</dbReference>
<comment type="similarity">
    <text evidence="2 6">Belongs to the dTDP-4-dehydrorhamnose reductase family.</text>
</comment>
<dbReference type="PANTHER" id="PTHR10491">
    <property type="entry name" value="DTDP-4-DEHYDRORHAMNOSE REDUCTASE"/>
    <property type="match status" value="1"/>
</dbReference>
<dbReference type="EC" id="1.1.1.133" evidence="3 6"/>
<dbReference type="PANTHER" id="PTHR10491:SF4">
    <property type="entry name" value="METHIONINE ADENOSYLTRANSFERASE 2 SUBUNIT BETA"/>
    <property type="match status" value="1"/>
</dbReference>
<evidence type="ECO:0000313" key="8">
    <source>
        <dbReference type="EMBL" id="QKG80196.1"/>
    </source>
</evidence>
<dbReference type="Proteomes" id="UP000500961">
    <property type="component" value="Chromosome"/>
</dbReference>
<evidence type="ECO:0000256" key="5">
    <source>
        <dbReference type="ARBA" id="ARBA00048200"/>
    </source>
</evidence>
<dbReference type="InterPro" id="IPR036291">
    <property type="entry name" value="NAD(P)-bd_dom_sf"/>
</dbReference>
<dbReference type="KEGG" id="ttz:FHG85_07955"/>
<dbReference type="GO" id="GO:0019305">
    <property type="term" value="P:dTDP-rhamnose biosynthetic process"/>
    <property type="evidence" value="ECO:0007669"/>
    <property type="project" value="UniProtKB-UniPathway"/>
</dbReference>
<comment type="function">
    <text evidence="6">Catalyzes the reduction of dTDP-6-deoxy-L-lyxo-4-hexulose to yield dTDP-L-rhamnose.</text>
</comment>
<comment type="pathway">
    <text evidence="1 6">Carbohydrate biosynthesis; dTDP-L-rhamnose biosynthesis.</text>
</comment>
<dbReference type="Gene3D" id="3.90.25.10">
    <property type="entry name" value="UDP-galactose 4-epimerase, domain 1"/>
    <property type="match status" value="1"/>
</dbReference>
<dbReference type="CDD" id="cd05254">
    <property type="entry name" value="dTDP_HR_like_SDR_e"/>
    <property type="match status" value="1"/>
</dbReference>
<dbReference type="NCBIfam" id="TIGR01214">
    <property type="entry name" value="rmlD"/>
    <property type="match status" value="1"/>
</dbReference>
<dbReference type="GO" id="GO:0008831">
    <property type="term" value="F:dTDP-4-dehydrorhamnose reductase activity"/>
    <property type="evidence" value="ECO:0007669"/>
    <property type="project" value="UniProtKB-EC"/>
</dbReference>